<dbReference type="CDD" id="cd16833">
    <property type="entry name" value="YfiH"/>
    <property type="match status" value="1"/>
</dbReference>
<evidence type="ECO:0000313" key="10">
    <source>
        <dbReference type="EMBL" id="SMG09232.1"/>
    </source>
</evidence>
<evidence type="ECO:0000256" key="2">
    <source>
        <dbReference type="ARBA" id="ARBA00007353"/>
    </source>
</evidence>
<evidence type="ECO:0008006" key="12">
    <source>
        <dbReference type="Google" id="ProtNLM"/>
    </source>
</evidence>
<comment type="similarity">
    <text evidence="2">Belongs to the purine nucleoside phosphorylase YfiH/LACC1 family.</text>
</comment>
<dbReference type="GO" id="GO:0017061">
    <property type="term" value="F:S-methyl-5-thioadenosine phosphorylase activity"/>
    <property type="evidence" value="ECO:0007669"/>
    <property type="project" value="UniProtKB-EC"/>
</dbReference>
<keyword evidence="5" id="KW-0378">Hydrolase</keyword>
<comment type="catalytic activity">
    <reaction evidence="1">
        <text>inosine + phosphate = alpha-D-ribose 1-phosphate + hypoxanthine</text>
        <dbReference type="Rhea" id="RHEA:27646"/>
        <dbReference type="ChEBI" id="CHEBI:17368"/>
        <dbReference type="ChEBI" id="CHEBI:17596"/>
        <dbReference type="ChEBI" id="CHEBI:43474"/>
        <dbReference type="ChEBI" id="CHEBI:57720"/>
        <dbReference type="EC" id="2.4.2.1"/>
    </reaction>
    <physiologicalReaction direction="left-to-right" evidence="1">
        <dbReference type="Rhea" id="RHEA:27647"/>
    </physiologicalReaction>
</comment>
<dbReference type="RefSeq" id="WP_085543393.1">
    <property type="nucleotide sequence ID" value="NZ_FXBB01000001.1"/>
</dbReference>
<dbReference type="InterPro" id="IPR003730">
    <property type="entry name" value="Cu_polyphenol_OxRdtase"/>
</dbReference>
<dbReference type="InterPro" id="IPR038371">
    <property type="entry name" value="Cu_polyphenol_OxRdtase_sf"/>
</dbReference>
<dbReference type="GO" id="GO:0005507">
    <property type="term" value="F:copper ion binding"/>
    <property type="evidence" value="ECO:0007669"/>
    <property type="project" value="TreeGrafter"/>
</dbReference>
<protein>
    <recommendedName>
        <fullName evidence="12">Purine nucleoside phosphorylase</fullName>
    </recommendedName>
</protein>
<comment type="catalytic activity">
    <reaction evidence="7">
        <text>adenosine + H2O + H(+) = inosine + NH4(+)</text>
        <dbReference type="Rhea" id="RHEA:24408"/>
        <dbReference type="ChEBI" id="CHEBI:15377"/>
        <dbReference type="ChEBI" id="CHEBI:15378"/>
        <dbReference type="ChEBI" id="CHEBI:16335"/>
        <dbReference type="ChEBI" id="CHEBI:17596"/>
        <dbReference type="ChEBI" id="CHEBI:28938"/>
        <dbReference type="EC" id="3.5.4.4"/>
    </reaction>
    <physiologicalReaction direction="left-to-right" evidence="7">
        <dbReference type="Rhea" id="RHEA:24409"/>
    </physiologicalReaction>
</comment>
<dbReference type="EMBL" id="FXBB01000001">
    <property type="protein sequence ID" value="SMG09232.1"/>
    <property type="molecule type" value="Genomic_DNA"/>
</dbReference>
<keyword evidence="11" id="KW-1185">Reference proteome</keyword>
<evidence type="ECO:0000256" key="6">
    <source>
        <dbReference type="ARBA" id="ARBA00022833"/>
    </source>
</evidence>
<evidence type="ECO:0000256" key="7">
    <source>
        <dbReference type="ARBA" id="ARBA00047989"/>
    </source>
</evidence>
<name>A0A1X7I476_9BACT</name>
<dbReference type="Pfam" id="PF02578">
    <property type="entry name" value="Cu-oxidase_4"/>
    <property type="match status" value="1"/>
</dbReference>
<keyword evidence="6" id="KW-0862">Zinc</keyword>
<dbReference type="Gene3D" id="3.60.140.10">
    <property type="entry name" value="CNF1/YfiH-like putative cysteine hydrolases"/>
    <property type="match status" value="1"/>
</dbReference>
<dbReference type="GO" id="GO:0016787">
    <property type="term" value="F:hydrolase activity"/>
    <property type="evidence" value="ECO:0007669"/>
    <property type="project" value="UniProtKB-KW"/>
</dbReference>
<evidence type="ECO:0000313" key="11">
    <source>
        <dbReference type="Proteomes" id="UP000193355"/>
    </source>
</evidence>
<evidence type="ECO:0000256" key="8">
    <source>
        <dbReference type="ARBA" id="ARBA00048968"/>
    </source>
</evidence>
<dbReference type="STRING" id="561720.SAMN06275492_10194"/>
<comment type="catalytic activity">
    <reaction evidence="9">
        <text>S-methyl-5'-thioadenosine + phosphate = 5-(methylsulfanyl)-alpha-D-ribose 1-phosphate + adenine</text>
        <dbReference type="Rhea" id="RHEA:11852"/>
        <dbReference type="ChEBI" id="CHEBI:16708"/>
        <dbReference type="ChEBI" id="CHEBI:17509"/>
        <dbReference type="ChEBI" id="CHEBI:43474"/>
        <dbReference type="ChEBI" id="CHEBI:58533"/>
        <dbReference type="EC" id="2.4.2.28"/>
    </reaction>
    <physiologicalReaction direction="left-to-right" evidence="9">
        <dbReference type="Rhea" id="RHEA:11853"/>
    </physiologicalReaction>
</comment>
<dbReference type="OrthoDB" id="4279at2"/>
<evidence type="ECO:0000256" key="3">
    <source>
        <dbReference type="ARBA" id="ARBA00022679"/>
    </source>
</evidence>
<comment type="catalytic activity">
    <reaction evidence="8">
        <text>adenosine + phosphate = alpha-D-ribose 1-phosphate + adenine</text>
        <dbReference type="Rhea" id="RHEA:27642"/>
        <dbReference type="ChEBI" id="CHEBI:16335"/>
        <dbReference type="ChEBI" id="CHEBI:16708"/>
        <dbReference type="ChEBI" id="CHEBI:43474"/>
        <dbReference type="ChEBI" id="CHEBI:57720"/>
        <dbReference type="EC" id="2.4.2.1"/>
    </reaction>
    <physiologicalReaction direction="left-to-right" evidence="8">
        <dbReference type="Rhea" id="RHEA:27643"/>
    </physiologicalReaction>
</comment>
<dbReference type="PANTHER" id="PTHR30616:SF2">
    <property type="entry name" value="PURINE NUCLEOSIDE PHOSPHORYLASE LACC1"/>
    <property type="match status" value="1"/>
</dbReference>
<dbReference type="SUPFAM" id="SSF64438">
    <property type="entry name" value="CNF1/YfiH-like putative cysteine hydrolases"/>
    <property type="match status" value="1"/>
</dbReference>
<evidence type="ECO:0000256" key="9">
    <source>
        <dbReference type="ARBA" id="ARBA00049893"/>
    </source>
</evidence>
<dbReference type="AlphaFoldDB" id="A0A1X7I476"/>
<organism evidence="10 11">
    <name type="scientific">Dethiosulfovibrio salsuginis</name>
    <dbReference type="NCBI Taxonomy" id="561720"/>
    <lineage>
        <taxon>Bacteria</taxon>
        <taxon>Thermotogati</taxon>
        <taxon>Synergistota</taxon>
        <taxon>Synergistia</taxon>
        <taxon>Synergistales</taxon>
        <taxon>Dethiosulfovibrionaceae</taxon>
        <taxon>Dethiosulfovibrio</taxon>
    </lineage>
</organism>
<reference evidence="11" key="1">
    <citation type="submission" date="2017-04" db="EMBL/GenBank/DDBJ databases">
        <authorList>
            <person name="Varghese N."/>
            <person name="Submissions S."/>
        </authorList>
    </citation>
    <scope>NUCLEOTIDE SEQUENCE [LARGE SCALE GENOMIC DNA]</scope>
    <source>
        <strain evidence="11">USBA 82</strain>
    </source>
</reference>
<evidence type="ECO:0000256" key="5">
    <source>
        <dbReference type="ARBA" id="ARBA00022801"/>
    </source>
</evidence>
<evidence type="ECO:0000256" key="4">
    <source>
        <dbReference type="ARBA" id="ARBA00022723"/>
    </source>
</evidence>
<proteinExistence type="inferred from homology"/>
<sequence length="237" mass="26345">MIPRFVESSIAGLPAMDLILDEEVKGRLFLKNDLLSPQKYILEKVVDPRYRIISPLQVHGNVILTDGPSLPDRPEGDGILLTKGDTVASIQVADCFPVLISSGAGTPWRLALHSGFKGTIENIVASGLEIARVKLNVDTKNSFAWIGPGIGPCCYGRKLDDPWTQKAMKTIGYKFFSVDGNVVFFDLPCLICHQLMELGIPSENIVSCPDCTSCREDKFFSYRKGWQKERMVLLTYF</sequence>
<dbReference type="InterPro" id="IPR011324">
    <property type="entry name" value="Cytotoxic_necrot_fac-like_cat"/>
</dbReference>
<dbReference type="Proteomes" id="UP000193355">
    <property type="component" value="Unassembled WGS sequence"/>
</dbReference>
<dbReference type="PANTHER" id="PTHR30616">
    <property type="entry name" value="UNCHARACTERIZED PROTEIN YFIH"/>
    <property type="match status" value="1"/>
</dbReference>
<accession>A0A1X7I476</accession>
<evidence type="ECO:0000256" key="1">
    <source>
        <dbReference type="ARBA" id="ARBA00000553"/>
    </source>
</evidence>
<keyword evidence="3" id="KW-0808">Transferase</keyword>
<keyword evidence="4" id="KW-0479">Metal-binding</keyword>
<gene>
    <name evidence="10" type="ORF">SAMN06275492_10194</name>
</gene>